<gene>
    <name evidence="2" type="ORF">C0J50_4052</name>
</gene>
<feature type="region of interest" description="Disordered" evidence="1">
    <location>
        <begin position="36"/>
        <end position="60"/>
    </location>
</feature>
<dbReference type="EMBL" id="MU562415">
    <property type="protein sequence ID" value="KAI5613648.1"/>
    <property type="molecule type" value="Genomic_DNA"/>
</dbReference>
<organism evidence="2 3">
    <name type="scientific">Silurus asotus</name>
    <name type="common">Amur catfish</name>
    <name type="synonym">Parasilurus asotus</name>
    <dbReference type="NCBI Taxonomy" id="30991"/>
    <lineage>
        <taxon>Eukaryota</taxon>
        <taxon>Metazoa</taxon>
        <taxon>Chordata</taxon>
        <taxon>Craniata</taxon>
        <taxon>Vertebrata</taxon>
        <taxon>Euteleostomi</taxon>
        <taxon>Actinopterygii</taxon>
        <taxon>Neopterygii</taxon>
        <taxon>Teleostei</taxon>
        <taxon>Ostariophysi</taxon>
        <taxon>Siluriformes</taxon>
        <taxon>Siluridae</taxon>
        <taxon>Silurus</taxon>
    </lineage>
</organism>
<evidence type="ECO:0000313" key="2">
    <source>
        <dbReference type="EMBL" id="KAI5613648.1"/>
    </source>
</evidence>
<feature type="compositionally biased region" description="Basic and acidic residues" evidence="1">
    <location>
        <begin position="48"/>
        <end position="60"/>
    </location>
</feature>
<sequence length="125" mass="14299">MMKKMKKSSYLPYWCESYAVSEALVETKRILQANRDSNASVKGAKKGGSKEKSAREGKDRYSWRSDLGAVPESREFRKYSELTTRSVDNVVEMKVFVNDREDTSAKANGCQYVGFQSYEIPKLFD</sequence>
<proteinExistence type="predicted"/>
<name>A0AAD5FF44_SILAS</name>
<reference evidence="2" key="1">
    <citation type="submission" date="2018-07" db="EMBL/GenBank/DDBJ databases">
        <title>Comparative genomics of catfishes provides insights into carnivory and benthic adaptation.</title>
        <authorList>
            <person name="Zhang Y."/>
            <person name="Wang D."/>
            <person name="Peng Z."/>
            <person name="Zheng S."/>
            <person name="Shao F."/>
            <person name="Tao W."/>
        </authorList>
    </citation>
    <scope>NUCLEOTIDE SEQUENCE</scope>
    <source>
        <strain evidence="2">Chongqing</strain>
    </source>
</reference>
<evidence type="ECO:0000313" key="3">
    <source>
        <dbReference type="Proteomes" id="UP001205998"/>
    </source>
</evidence>
<comment type="caution">
    <text evidence="2">The sequence shown here is derived from an EMBL/GenBank/DDBJ whole genome shotgun (WGS) entry which is preliminary data.</text>
</comment>
<dbReference type="Proteomes" id="UP001205998">
    <property type="component" value="Unassembled WGS sequence"/>
</dbReference>
<evidence type="ECO:0000256" key="1">
    <source>
        <dbReference type="SAM" id="MobiDB-lite"/>
    </source>
</evidence>
<dbReference type="AlphaFoldDB" id="A0AAD5FF44"/>
<accession>A0AAD5FF44</accession>
<keyword evidence="3" id="KW-1185">Reference proteome</keyword>
<protein>
    <submittedName>
        <fullName evidence="2">Uncharacterized protein</fullName>
    </submittedName>
</protein>